<dbReference type="EMBL" id="KK785288">
    <property type="protein sequence ID" value="KDO44752.1"/>
    <property type="molecule type" value="Genomic_DNA"/>
</dbReference>
<dbReference type="eggNOG" id="ENOG502S48K">
    <property type="taxonomic scope" value="Eukaryota"/>
</dbReference>
<evidence type="ECO:0000313" key="2">
    <source>
        <dbReference type="Proteomes" id="UP000027120"/>
    </source>
</evidence>
<evidence type="ECO:0008006" key="3">
    <source>
        <dbReference type="Google" id="ProtNLM"/>
    </source>
</evidence>
<dbReference type="Proteomes" id="UP000027120">
    <property type="component" value="Unassembled WGS sequence"/>
</dbReference>
<dbReference type="AlphaFoldDB" id="A0A067E1K9"/>
<dbReference type="PaxDb" id="2711-XP_006491735.1"/>
<reference evidence="1 2" key="1">
    <citation type="submission" date="2014-04" db="EMBL/GenBank/DDBJ databases">
        <authorList>
            <consortium name="International Citrus Genome Consortium"/>
            <person name="Gmitter F."/>
            <person name="Chen C."/>
            <person name="Farmerie W."/>
            <person name="Harkins T."/>
            <person name="Desany B."/>
            <person name="Mohiuddin M."/>
            <person name="Kodira C."/>
            <person name="Borodovsky M."/>
            <person name="Lomsadze A."/>
            <person name="Burns P."/>
            <person name="Jenkins J."/>
            <person name="Prochnik S."/>
            <person name="Shu S."/>
            <person name="Chapman J."/>
            <person name="Pitluck S."/>
            <person name="Schmutz J."/>
            <person name="Rokhsar D."/>
        </authorList>
    </citation>
    <scope>NUCLEOTIDE SEQUENCE</scope>
</reference>
<evidence type="ECO:0000313" key="1">
    <source>
        <dbReference type="EMBL" id="KDO44751.1"/>
    </source>
</evidence>
<sequence>MENGRSMNVAGTQGSLIMKTLDQRDLSNDVMARRLKNRERQRRYRARKRLEADMKKSSVLNHSTTQQGDLQLNGSLSNGVARVYCKRDWKKDARRATKSRDQECALNGFVKPFTLTTESQSVFPSENKAVTQAPVEWESLSLANFETNETKVGRRDWKADARKMKS</sequence>
<dbReference type="EMBL" id="KK785288">
    <property type="protein sequence ID" value="KDO44751.1"/>
    <property type="molecule type" value="Genomic_DNA"/>
</dbReference>
<accession>A0A067E1K9</accession>
<protein>
    <recommendedName>
        <fullName evidence="3">BZIP domain-containing protein</fullName>
    </recommendedName>
</protein>
<keyword evidence="2" id="KW-1185">Reference proteome</keyword>
<proteinExistence type="predicted"/>
<gene>
    <name evidence="1" type="ORF">CISIN_1g0310471mg</name>
</gene>
<organism evidence="1 2">
    <name type="scientific">Citrus sinensis</name>
    <name type="common">Sweet orange</name>
    <name type="synonym">Citrus aurantium var. sinensis</name>
    <dbReference type="NCBI Taxonomy" id="2711"/>
    <lineage>
        <taxon>Eukaryota</taxon>
        <taxon>Viridiplantae</taxon>
        <taxon>Streptophyta</taxon>
        <taxon>Embryophyta</taxon>
        <taxon>Tracheophyta</taxon>
        <taxon>Spermatophyta</taxon>
        <taxon>Magnoliopsida</taxon>
        <taxon>eudicotyledons</taxon>
        <taxon>Gunneridae</taxon>
        <taxon>Pentapetalae</taxon>
        <taxon>rosids</taxon>
        <taxon>malvids</taxon>
        <taxon>Sapindales</taxon>
        <taxon>Rutaceae</taxon>
        <taxon>Aurantioideae</taxon>
        <taxon>Citrus</taxon>
    </lineage>
</organism>
<name>A0A067E1K9_CITSI</name>